<dbReference type="SUPFAM" id="SSF46689">
    <property type="entry name" value="Homeodomain-like"/>
    <property type="match status" value="1"/>
</dbReference>
<dbReference type="EMBL" id="JAFHDT010000001">
    <property type="protein sequence ID" value="KAI7813750.1"/>
    <property type="molecule type" value="Genomic_DNA"/>
</dbReference>
<feature type="compositionally biased region" description="Basic and acidic residues" evidence="1">
    <location>
        <begin position="88"/>
        <end position="101"/>
    </location>
</feature>
<reference evidence="3" key="1">
    <citation type="submission" date="2021-02" db="EMBL/GenBank/DDBJ databases">
        <title>Comparative genomics reveals that relaxation of natural selection precedes convergent phenotypic evolution of cavefish.</title>
        <authorList>
            <person name="Peng Z."/>
        </authorList>
    </citation>
    <scope>NUCLEOTIDE SEQUENCE</scope>
    <source>
        <tissue evidence="3">Muscle</tissue>
    </source>
</reference>
<name>A0A9W7X389_TRIRA</name>
<dbReference type="Pfam" id="PF25787">
    <property type="entry name" value="HTH_SB"/>
    <property type="match status" value="1"/>
</dbReference>
<dbReference type="InterPro" id="IPR036388">
    <property type="entry name" value="WH-like_DNA-bd_sf"/>
</dbReference>
<feature type="region of interest" description="Disordered" evidence="1">
    <location>
        <begin position="73"/>
        <end position="101"/>
    </location>
</feature>
<comment type="caution">
    <text evidence="3">The sequence shown here is derived from an EMBL/GenBank/DDBJ whole genome shotgun (WGS) entry which is preliminary data.</text>
</comment>
<dbReference type="InterPro" id="IPR057667">
    <property type="entry name" value="HTH_SB"/>
</dbReference>
<feature type="compositionally biased region" description="Low complexity" evidence="1">
    <location>
        <begin position="76"/>
        <end position="87"/>
    </location>
</feature>
<evidence type="ECO:0000313" key="3">
    <source>
        <dbReference type="EMBL" id="KAI7813750.1"/>
    </source>
</evidence>
<dbReference type="InterPro" id="IPR009057">
    <property type="entry name" value="Homeodomain-like_sf"/>
</dbReference>
<feature type="domain" description="Sleeping Beauty transposase HTH" evidence="2">
    <location>
        <begin position="1"/>
        <end position="52"/>
    </location>
</feature>
<dbReference type="Gene3D" id="1.10.10.10">
    <property type="entry name" value="Winged helix-like DNA-binding domain superfamily/Winged helix DNA-binding domain"/>
    <property type="match status" value="1"/>
</dbReference>
<sequence length="358" mass="39404">MPRQKELSEVLRSRIVDLHKAGKGYKVISKTLEIHQSTVRQTSCKWRHFGTVATLPRSGRPVKMTPRAQRRLLNEPYPSWPLSSSWSDRSDGPSPDKEILTWSDMRDARQSAETRGPSASAAESASFLLLYSDIFPSETEFEMRKNTGRGLAHEFYKENDQHCCLRTPTFRKPIEPSFPESSKESILHLGPCFHRNHSNQHLQKSHISRSQHFFSNVETSIAAATASAEVSTSISSVDTSITASNCLSRGQHFHPKCGKPASLQRLPGQRPAFPFQAWKQAPRQEASKEARASISSVEASVAAAIASAEARASITSAEASVATAIASAEARASIESAEASITIWRARSPLPGQHAKYA</sequence>
<dbReference type="Proteomes" id="UP001059041">
    <property type="component" value="Linkage Group LG1"/>
</dbReference>
<evidence type="ECO:0000259" key="2">
    <source>
        <dbReference type="Pfam" id="PF25787"/>
    </source>
</evidence>
<dbReference type="AlphaFoldDB" id="A0A9W7X389"/>
<proteinExistence type="predicted"/>
<organism evidence="3 4">
    <name type="scientific">Triplophysa rosa</name>
    <name type="common">Cave loach</name>
    <dbReference type="NCBI Taxonomy" id="992332"/>
    <lineage>
        <taxon>Eukaryota</taxon>
        <taxon>Metazoa</taxon>
        <taxon>Chordata</taxon>
        <taxon>Craniata</taxon>
        <taxon>Vertebrata</taxon>
        <taxon>Euteleostomi</taxon>
        <taxon>Actinopterygii</taxon>
        <taxon>Neopterygii</taxon>
        <taxon>Teleostei</taxon>
        <taxon>Ostariophysi</taxon>
        <taxon>Cypriniformes</taxon>
        <taxon>Nemacheilidae</taxon>
        <taxon>Triplophysa</taxon>
    </lineage>
</organism>
<evidence type="ECO:0000313" key="4">
    <source>
        <dbReference type="Proteomes" id="UP001059041"/>
    </source>
</evidence>
<gene>
    <name evidence="3" type="ORF">IRJ41_000266</name>
</gene>
<accession>A0A9W7X389</accession>
<keyword evidence="4" id="KW-1185">Reference proteome</keyword>
<evidence type="ECO:0000256" key="1">
    <source>
        <dbReference type="SAM" id="MobiDB-lite"/>
    </source>
</evidence>
<protein>
    <submittedName>
        <fullName evidence="3">Dentin sialophosphoprotein-like</fullName>
    </submittedName>
</protein>